<dbReference type="EMBL" id="JAUUTY010000003">
    <property type="protein sequence ID" value="KAK1664303.1"/>
    <property type="molecule type" value="Genomic_DNA"/>
</dbReference>
<comment type="caution">
    <text evidence="2">The sequence shown here is derived from an EMBL/GenBank/DDBJ whole genome shotgun (WGS) entry which is preliminary data.</text>
</comment>
<dbReference type="Proteomes" id="UP001231189">
    <property type="component" value="Unassembled WGS sequence"/>
</dbReference>
<gene>
    <name evidence="2" type="ORF">QYE76_052462</name>
</gene>
<dbReference type="Pfam" id="PF14223">
    <property type="entry name" value="Retrotran_gag_2"/>
    <property type="match status" value="1"/>
</dbReference>
<feature type="compositionally biased region" description="Low complexity" evidence="1">
    <location>
        <begin position="1"/>
        <end position="18"/>
    </location>
</feature>
<protein>
    <recommendedName>
        <fullName evidence="4">Retrotransposon Copia-like N-terminal domain-containing protein</fullName>
    </recommendedName>
</protein>
<organism evidence="2 3">
    <name type="scientific">Lolium multiflorum</name>
    <name type="common">Italian ryegrass</name>
    <name type="synonym">Lolium perenne subsp. multiflorum</name>
    <dbReference type="NCBI Taxonomy" id="4521"/>
    <lineage>
        <taxon>Eukaryota</taxon>
        <taxon>Viridiplantae</taxon>
        <taxon>Streptophyta</taxon>
        <taxon>Embryophyta</taxon>
        <taxon>Tracheophyta</taxon>
        <taxon>Spermatophyta</taxon>
        <taxon>Magnoliopsida</taxon>
        <taxon>Liliopsida</taxon>
        <taxon>Poales</taxon>
        <taxon>Poaceae</taxon>
        <taxon>BOP clade</taxon>
        <taxon>Pooideae</taxon>
        <taxon>Poodae</taxon>
        <taxon>Poeae</taxon>
        <taxon>Poeae Chloroplast Group 2 (Poeae type)</taxon>
        <taxon>Loliodinae</taxon>
        <taxon>Loliinae</taxon>
        <taxon>Lolium</taxon>
    </lineage>
</organism>
<name>A0AAD8STS5_LOLMU</name>
<dbReference type="PANTHER" id="PTHR47481">
    <property type="match status" value="1"/>
</dbReference>
<sequence length="282" mass="29921">MASSSSSSAGNSLGALPSEKLTRGNFPMWRAQVMPAIRGARRVGLLDGSDAAPPKEVSNPDKEKGPLMVSNPEYESWLERDQQVLSYILNSLSKEILMHVLRMEHAAEVWKAVEQMFASQSISKITNLRIALANTKKLSMSTQAFFAKMQGIADELAAAGKPVPDDELVSFLLAGLGGGYDSLVAALGVGTEVLNLLLMLQHALATVVAATTDLAISAAEKKDAMRTDVMLKTVMLTDGMMIDVKMTALATTQTQALEVDVVDVHQVVVAAAGVVAAVLLLG</sequence>
<keyword evidence="3" id="KW-1185">Reference proteome</keyword>
<evidence type="ECO:0008006" key="4">
    <source>
        <dbReference type="Google" id="ProtNLM"/>
    </source>
</evidence>
<evidence type="ECO:0000313" key="3">
    <source>
        <dbReference type="Proteomes" id="UP001231189"/>
    </source>
</evidence>
<evidence type="ECO:0000313" key="2">
    <source>
        <dbReference type="EMBL" id="KAK1664303.1"/>
    </source>
</evidence>
<reference evidence="2" key="1">
    <citation type="submission" date="2023-07" db="EMBL/GenBank/DDBJ databases">
        <title>A chromosome-level genome assembly of Lolium multiflorum.</title>
        <authorList>
            <person name="Chen Y."/>
            <person name="Copetti D."/>
            <person name="Kolliker R."/>
            <person name="Studer B."/>
        </authorList>
    </citation>
    <scope>NUCLEOTIDE SEQUENCE</scope>
    <source>
        <strain evidence="2">02402/16</strain>
        <tissue evidence="2">Leaf</tissue>
    </source>
</reference>
<accession>A0AAD8STS5</accession>
<feature type="region of interest" description="Disordered" evidence="1">
    <location>
        <begin position="48"/>
        <end position="68"/>
    </location>
</feature>
<evidence type="ECO:0000256" key="1">
    <source>
        <dbReference type="SAM" id="MobiDB-lite"/>
    </source>
</evidence>
<dbReference type="AlphaFoldDB" id="A0AAD8STS5"/>
<feature type="region of interest" description="Disordered" evidence="1">
    <location>
        <begin position="1"/>
        <end position="20"/>
    </location>
</feature>
<dbReference type="PANTHER" id="PTHR47481:SF31">
    <property type="entry name" value="OS01G0873500 PROTEIN"/>
    <property type="match status" value="1"/>
</dbReference>
<proteinExistence type="predicted"/>